<feature type="compositionally biased region" description="Basic residues" evidence="5">
    <location>
        <begin position="92"/>
        <end position="101"/>
    </location>
</feature>
<keyword evidence="8" id="KW-1185">Reference proteome</keyword>
<reference evidence="7 8" key="1">
    <citation type="journal article" date="2013" name="Curr. Biol.">
        <title>The Genome of the Foraminiferan Reticulomyxa filosa.</title>
        <authorList>
            <person name="Glockner G."/>
            <person name="Hulsmann N."/>
            <person name="Schleicher M."/>
            <person name="Noegel A.A."/>
            <person name="Eichinger L."/>
            <person name="Gallinger C."/>
            <person name="Pawlowski J."/>
            <person name="Sierra R."/>
            <person name="Euteneuer U."/>
            <person name="Pillet L."/>
            <person name="Moustafa A."/>
            <person name="Platzer M."/>
            <person name="Groth M."/>
            <person name="Szafranski K."/>
            <person name="Schliwa M."/>
        </authorList>
    </citation>
    <scope>NUCLEOTIDE SEQUENCE [LARGE SCALE GENOMIC DNA]</scope>
</reference>
<dbReference type="InterPro" id="IPR013083">
    <property type="entry name" value="Znf_RING/FYVE/PHD"/>
</dbReference>
<dbReference type="PROSITE" id="PS50294">
    <property type="entry name" value="WD_REPEATS_REGION"/>
    <property type="match status" value="1"/>
</dbReference>
<keyword evidence="6" id="KW-0472">Membrane</keyword>
<feature type="repeat" description="WD" evidence="3">
    <location>
        <begin position="437"/>
        <end position="480"/>
    </location>
</feature>
<evidence type="ECO:0000256" key="5">
    <source>
        <dbReference type="SAM" id="MobiDB-lite"/>
    </source>
</evidence>
<feature type="coiled-coil region" evidence="4">
    <location>
        <begin position="304"/>
        <end position="331"/>
    </location>
</feature>
<evidence type="ECO:0000313" key="7">
    <source>
        <dbReference type="EMBL" id="ETO34120.1"/>
    </source>
</evidence>
<name>X6P6G3_RETFI</name>
<dbReference type="AlphaFoldDB" id="X6P6G3"/>
<feature type="transmembrane region" description="Helical" evidence="6">
    <location>
        <begin position="50"/>
        <end position="73"/>
    </location>
</feature>
<proteinExistence type="predicted"/>
<sequence length="499" mass="58476">MCLPSHVAESALLKKNNLKLDQGLTHLKKITVYIEFSICNRLLKKKREKFYYYVYSHIFYLLLIFEIIGFFVLKKKLELAKKNSRINSSKSSTKKPKRKKLSKMEEEKSKEIAKLDLKSITEQQSCFDKNWVLQLNQQEDIHDVVCLICKQVANNPMEINCSQHKNMDESLIVGENCLNQFLSQNPNSCPIEPHNNCSYSQSRMAKRYINELDVICPRQFQQGQQLQTSTQQGREEGETPGIVSCDFKGKVKHVNDHLEHSCCLQMIKCWFEPFGCNHKCLKSAIDDHLTSNMKLHFDLVIKSFNTLQQTIRQYQEEISKLNLENETLKVKLQLKVKKDEQLEQYQKENIQLISTQQKITIIIIIMIKQKTTFVEIEKLKKDIESKDHEIQKIKQEIQLKQKQQITENKEEQTQNIIRKSSILDFQLMRSLKLSNTFTGHTTTVWSIDHSIFDDCQFICSGSNDKTVRVWDVDNNKQIQSFNEHSSEVYCVKFFIISLL</sequence>
<dbReference type="InterPro" id="IPR015943">
    <property type="entry name" value="WD40/YVTN_repeat-like_dom_sf"/>
</dbReference>
<evidence type="ECO:0000256" key="4">
    <source>
        <dbReference type="SAM" id="Coils"/>
    </source>
</evidence>
<dbReference type="SMART" id="SM00320">
    <property type="entry name" value="WD40"/>
    <property type="match status" value="1"/>
</dbReference>
<keyword evidence="2" id="KW-0677">Repeat</keyword>
<evidence type="ECO:0000256" key="2">
    <source>
        <dbReference type="ARBA" id="ARBA00022737"/>
    </source>
</evidence>
<evidence type="ECO:0000313" key="8">
    <source>
        <dbReference type="Proteomes" id="UP000023152"/>
    </source>
</evidence>
<feature type="region of interest" description="Disordered" evidence="5">
    <location>
        <begin position="87"/>
        <end position="107"/>
    </location>
</feature>
<comment type="caution">
    <text evidence="7">The sequence shown here is derived from an EMBL/GenBank/DDBJ whole genome shotgun (WGS) entry which is preliminary data.</text>
</comment>
<dbReference type="InterPro" id="IPR001680">
    <property type="entry name" value="WD40_rpt"/>
</dbReference>
<dbReference type="PROSITE" id="PS00678">
    <property type="entry name" value="WD_REPEATS_1"/>
    <property type="match status" value="1"/>
</dbReference>
<dbReference type="Pfam" id="PF00400">
    <property type="entry name" value="WD40"/>
    <property type="match status" value="1"/>
</dbReference>
<dbReference type="Gene3D" id="2.130.10.10">
    <property type="entry name" value="YVTN repeat-like/Quinoprotein amine dehydrogenase"/>
    <property type="match status" value="1"/>
</dbReference>
<gene>
    <name evidence="7" type="ORF">RFI_02971</name>
</gene>
<dbReference type="Gene3D" id="3.30.40.10">
    <property type="entry name" value="Zinc/RING finger domain, C3HC4 (zinc finger)"/>
    <property type="match status" value="1"/>
</dbReference>
<dbReference type="PROSITE" id="PS50082">
    <property type="entry name" value="WD_REPEATS_2"/>
    <property type="match status" value="1"/>
</dbReference>
<evidence type="ECO:0000256" key="1">
    <source>
        <dbReference type="ARBA" id="ARBA00022574"/>
    </source>
</evidence>
<dbReference type="SUPFAM" id="SSF50978">
    <property type="entry name" value="WD40 repeat-like"/>
    <property type="match status" value="1"/>
</dbReference>
<keyword evidence="4" id="KW-0175">Coiled coil</keyword>
<feature type="coiled-coil region" evidence="4">
    <location>
        <begin position="376"/>
        <end position="403"/>
    </location>
</feature>
<dbReference type="InterPro" id="IPR036322">
    <property type="entry name" value="WD40_repeat_dom_sf"/>
</dbReference>
<dbReference type="InterPro" id="IPR019775">
    <property type="entry name" value="WD40_repeat_CS"/>
</dbReference>
<dbReference type="EMBL" id="ASPP01002859">
    <property type="protein sequence ID" value="ETO34120.1"/>
    <property type="molecule type" value="Genomic_DNA"/>
</dbReference>
<keyword evidence="1 3" id="KW-0853">WD repeat</keyword>
<keyword evidence="6" id="KW-1133">Transmembrane helix</keyword>
<keyword evidence="6" id="KW-0812">Transmembrane</keyword>
<accession>X6P6G3</accession>
<evidence type="ECO:0000256" key="3">
    <source>
        <dbReference type="PROSITE-ProRule" id="PRU00221"/>
    </source>
</evidence>
<evidence type="ECO:0000256" key="6">
    <source>
        <dbReference type="SAM" id="Phobius"/>
    </source>
</evidence>
<protein>
    <submittedName>
        <fullName evidence="7">WD-40 repeat protein</fullName>
    </submittedName>
</protein>
<dbReference type="Proteomes" id="UP000023152">
    <property type="component" value="Unassembled WGS sequence"/>
</dbReference>
<organism evidence="7 8">
    <name type="scientific">Reticulomyxa filosa</name>
    <dbReference type="NCBI Taxonomy" id="46433"/>
    <lineage>
        <taxon>Eukaryota</taxon>
        <taxon>Sar</taxon>
        <taxon>Rhizaria</taxon>
        <taxon>Retaria</taxon>
        <taxon>Foraminifera</taxon>
        <taxon>Monothalamids</taxon>
        <taxon>Reticulomyxidae</taxon>
        <taxon>Reticulomyxa</taxon>
    </lineage>
</organism>